<name>A0A9E9LL00_9BURK</name>
<gene>
    <name evidence="7" type="ORF">NB645_02635</name>
    <name evidence="6" type="ORF">NB646_03715</name>
</gene>
<feature type="transmembrane region" description="Helical" evidence="5">
    <location>
        <begin position="31"/>
        <end position="48"/>
    </location>
</feature>
<dbReference type="RefSeq" id="WP_269265155.1">
    <property type="nucleotide sequence ID" value="NZ_CP098248.1"/>
</dbReference>
<evidence type="ECO:0000256" key="4">
    <source>
        <dbReference type="ARBA" id="ARBA00023136"/>
    </source>
</evidence>
<proteinExistence type="predicted"/>
<comment type="subcellular location">
    <subcellularLocation>
        <location evidence="1">Membrane</location>
        <topology evidence="1">Multi-pass membrane protein</topology>
    </subcellularLocation>
</comment>
<keyword evidence="8" id="KW-1185">Reference proteome</keyword>
<dbReference type="Proteomes" id="UP001164794">
    <property type="component" value="Chromosome"/>
</dbReference>
<dbReference type="EMBL" id="CP098248">
    <property type="protein sequence ID" value="WAV97656.1"/>
    <property type="molecule type" value="Genomic_DNA"/>
</dbReference>
<accession>A0A9E9LL00</accession>
<dbReference type="AlphaFoldDB" id="A0A9E9LL00"/>
<feature type="transmembrane region" description="Helical" evidence="5">
    <location>
        <begin position="7"/>
        <end position="25"/>
    </location>
</feature>
<keyword evidence="3 5" id="KW-1133">Transmembrane helix</keyword>
<evidence type="ECO:0000256" key="1">
    <source>
        <dbReference type="ARBA" id="ARBA00004141"/>
    </source>
</evidence>
<dbReference type="Proteomes" id="UP001164819">
    <property type="component" value="Chromosome"/>
</dbReference>
<evidence type="ECO:0000313" key="8">
    <source>
        <dbReference type="Proteomes" id="UP001164794"/>
    </source>
</evidence>
<dbReference type="PANTHER" id="PTHR36926:SF1">
    <property type="entry name" value="COLICIN V PRODUCTION PROTEIN"/>
    <property type="match status" value="1"/>
</dbReference>
<dbReference type="EMBL" id="CP098251">
    <property type="protein sequence ID" value="WAV91856.1"/>
    <property type="molecule type" value="Genomic_DNA"/>
</dbReference>
<protein>
    <submittedName>
        <fullName evidence="6">CvpA family protein</fullName>
    </submittedName>
</protein>
<dbReference type="Pfam" id="PF02674">
    <property type="entry name" value="Colicin_V"/>
    <property type="match status" value="1"/>
</dbReference>
<feature type="transmembrane region" description="Helical" evidence="5">
    <location>
        <begin position="101"/>
        <end position="123"/>
    </location>
</feature>
<evidence type="ECO:0000256" key="2">
    <source>
        <dbReference type="ARBA" id="ARBA00022692"/>
    </source>
</evidence>
<reference evidence="7" key="1">
    <citation type="journal article" date="2022" name="Front. Microbiol.">
        <title>New perspectives on an old grouping: The genomic and phenotypic variability of Oxalobacter formigenes and the implications for calcium oxalate stone prevention.</title>
        <authorList>
            <person name="Chmiel J.A."/>
            <person name="Carr C."/>
            <person name="Stuivenberg G.A."/>
            <person name="Venema R."/>
            <person name="Chanyi R.M."/>
            <person name="Al K.F."/>
            <person name="Giguere D."/>
            <person name="Say H."/>
            <person name="Akouris P.P."/>
            <person name="Dominguez Romero S.A."/>
            <person name="Kwong A."/>
            <person name="Tai V."/>
            <person name="Koval S.F."/>
            <person name="Razvi H."/>
            <person name="Bjazevic J."/>
            <person name="Burton J.P."/>
        </authorList>
    </citation>
    <scope>NUCLEOTIDE SEQUENCE</scope>
    <source>
        <strain evidence="7">HOxNP-1</strain>
    </source>
</reference>
<evidence type="ECO:0000256" key="5">
    <source>
        <dbReference type="SAM" id="Phobius"/>
    </source>
</evidence>
<dbReference type="InterPro" id="IPR052719">
    <property type="entry name" value="CvpA-like"/>
</dbReference>
<evidence type="ECO:0000313" key="6">
    <source>
        <dbReference type="EMBL" id="WAV91856.1"/>
    </source>
</evidence>
<keyword evidence="2 5" id="KW-0812">Transmembrane</keyword>
<dbReference type="GO" id="GO:0009403">
    <property type="term" value="P:toxin biosynthetic process"/>
    <property type="evidence" value="ECO:0007669"/>
    <property type="project" value="InterPro"/>
</dbReference>
<reference evidence="6" key="2">
    <citation type="journal article" date="2022" name="Front. Microbiol.">
        <title>New perspectives on an old grouping: The genomic and phenotypic variability of Oxalobacter formigenes and the implications for calcium oxalate stone prevention.</title>
        <authorList>
            <person name="Chmiel J.A."/>
            <person name="Carr C."/>
            <person name="Stuivenberg G.A."/>
            <person name="Venema R."/>
            <person name="Chanyi R.M."/>
            <person name="Al K.F."/>
            <person name="Giguere D."/>
            <person name="Say H."/>
            <person name="Akouris P.P."/>
            <person name="Dominguez Romero S.A."/>
            <person name="Kwong A."/>
            <person name="Tai V."/>
            <person name="Koval S.F."/>
            <person name="Razvi H."/>
            <person name="Bjazevic J."/>
            <person name="Burton J.P."/>
        </authorList>
    </citation>
    <scope>NUCLEOTIDE SEQUENCE</scope>
    <source>
        <strain evidence="6">OxK</strain>
    </source>
</reference>
<keyword evidence="4 5" id="KW-0472">Membrane</keyword>
<feature type="transmembrane region" description="Helical" evidence="5">
    <location>
        <begin position="60"/>
        <end position="81"/>
    </location>
</feature>
<dbReference type="GO" id="GO:0016020">
    <property type="term" value="C:membrane"/>
    <property type="evidence" value="ECO:0007669"/>
    <property type="project" value="UniProtKB-SubCell"/>
</dbReference>
<dbReference type="PANTHER" id="PTHR36926">
    <property type="entry name" value="COLICIN V PRODUCTION PROTEIN"/>
    <property type="match status" value="1"/>
</dbReference>
<evidence type="ECO:0000256" key="3">
    <source>
        <dbReference type="ARBA" id="ARBA00022989"/>
    </source>
</evidence>
<sequence>MTAFDYILLVLLIGSMLISLTRGLVKEVISLVSWIVAFYVAINYGEVLEPWLPHAISGDVLRVIVAFVVLFIGTRIVMMFLAKLASLVLRASGLTFMDRFLGALFGLAKGALIALALVLVCGMTRIPQQPFWRNAMFSPMAEAAARTVMPYLPGYFVEYIHY</sequence>
<organism evidence="6">
    <name type="scientific">Oxalobacter aliiformigenes</name>
    <dbReference type="NCBI Taxonomy" id="2946593"/>
    <lineage>
        <taxon>Bacteria</taxon>
        <taxon>Pseudomonadati</taxon>
        <taxon>Pseudomonadota</taxon>
        <taxon>Betaproteobacteria</taxon>
        <taxon>Burkholderiales</taxon>
        <taxon>Oxalobacteraceae</taxon>
        <taxon>Oxalobacter</taxon>
    </lineage>
</organism>
<evidence type="ECO:0000313" key="7">
    <source>
        <dbReference type="EMBL" id="WAV97656.1"/>
    </source>
</evidence>
<dbReference type="InterPro" id="IPR003825">
    <property type="entry name" value="Colicin-V_CvpA"/>
</dbReference>